<dbReference type="GO" id="GO:0032366">
    <property type="term" value="P:intracellular sterol transport"/>
    <property type="evidence" value="ECO:0007669"/>
    <property type="project" value="UniProtKB-UniRule"/>
</dbReference>
<evidence type="ECO:0000256" key="4">
    <source>
        <dbReference type="ARBA" id="ARBA00022692"/>
    </source>
</evidence>
<evidence type="ECO:0000256" key="8">
    <source>
        <dbReference type="ARBA" id="ARBA00023098"/>
    </source>
</evidence>
<accession>A0A316Z3G2</accession>
<name>A0A316Z3G2_9BASI</name>
<keyword evidence="5 10" id="KW-0256">Endoplasmic reticulum</keyword>
<dbReference type="EMBL" id="KZ819300">
    <property type="protein sequence ID" value="PWN96290.1"/>
    <property type="molecule type" value="Genomic_DNA"/>
</dbReference>
<keyword evidence="10" id="KW-0333">Golgi apparatus</keyword>
<comment type="function">
    <text evidence="10">Regulates also the sphingolipid metabolism.</text>
</comment>
<dbReference type="GeneID" id="37271865"/>
<dbReference type="GO" id="GO:0032541">
    <property type="term" value="C:cortical endoplasmic reticulum"/>
    <property type="evidence" value="ECO:0007669"/>
    <property type="project" value="TreeGrafter"/>
</dbReference>
<keyword evidence="8 10" id="KW-0443">Lipid metabolism</keyword>
<feature type="transmembrane region" description="Helical" evidence="10">
    <location>
        <begin position="245"/>
        <end position="261"/>
    </location>
</feature>
<dbReference type="RefSeq" id="XP_025596569.1">
    <property type="nucleotide sequence ID" value="XM_025744321.1"/>
</dbReference>
<dbReference type="PANTHER" id="PTHR14467">
    <property type="entry name" value="ARV1"/>
    <property type="match status" value="1"/>
</dbReference>
<evidence type="ECO:0000256" key="9">
    <source>
        <dbReference type="ARBA" id="ARBA00023136"/>
    </source>
</evidence>
<dbReference type="GO" id="GO:0097036">
    <property type="term" value="P:regulation of plasma membrane sterol distribution"/>
    <property type="evidence" value="ECO:0007669"/>
    <property type="project" value="UniProtKB-UniRule"/>
</dbReference>
<dbReference type="OrthoDB" id="2192830at2759"/>
<feature type="transmembrane region" description="Helical" evidence="10">
    <location>
        <begin position="165"/>
        <end position="187"/>
    </location>
</feature>
<keyword evidence="4 10" id="KW-0812">Transmembrane</keyword>
<organism evidence="11 12">
    <name type="scientific">Tilletiopsis washingtonensis</name>
    <dbReference type="NCBI Taxonomy" id="58919"/>
    <lineage>
        <taxon>Eukaryota</taxon>
        <taxon>Fungi</taxon>
        <taxon>Dikarya</taxon>
        <taxon>Basidiomycota</taxon>
        <taxon>Ustilaginomycotina</taxon>
        <taxon>Exobasidiomycetes</taxon>
        <taxon>Entylomatales</taxon>
        <taxon>Entylomatales incertae sedis</taxon>
        <taxon>Tilletiopsis</taxon>
    </lineage>
</organism>
<evidence type="ECO:0000313" key="11">
    <source>
        <dbReference type="EMBL" id="PWN96290.1"/>
    </source>
</evidence>
<dbReference type="GO" id="GO:0016125">
    <property type="term" value="P:sterol metabolic process"/>
    <property type="evidence" value="ECO:0007669"/>
    <property type="project" value="UniProtKB-UniRule"/>
</dbReference>
<evidence type="ECO:0000256" key="10">
    <source>
        <dbReference type="RuleBase" id="RU368065"/>
    </source>
</evidence>
<reference evidence="11 12" key="1">
    <citation type="journal article" date="2018" name="Mol. Biol. Evol.">
        <title>Broad Genomic Sampling Reveals a Smut Pathogenic Ancestry of the Fungal Clade Ustilaginomycotina.</title>
        <authorList>
            <person name="Kijpornyongpan T."/>
            <person name="Mondo S.J."/>
            <person name="Barry K."/>
            <person name="Sandor L."/>
            <person name="Lee J."/>
            <person name="Lipzen A."/>
            <person name="Pangilinan J."/>
            <person name="LaButti K."/>
            <person name="Hainaut M."/>
            <person name="Henrissat B."/>
            <person name="Grigoriev I.V."/>
            <person name="Spatafora J.W."/>
            <person name="Aime M.C."/>
        </authorList>
    </citation>
    <scope>NUCLEOTIDE SEQUENCE [LARGE SCALE GENOMIC DNA]</scope>
    <source>
        <strain evidence="11 12">MCA 4186</strain>
    </source>
</reference>
<evidence type="ECO:0000256" key="6">
    <source>
        <dbReference type="ARBA" id="ARBA00022989"/>
    </source>
</evidence>
<keyword evidence="9 10" id="KW-0472">Membrane</keyword>
<gene>
    <name evidence="11" type="ORF">FA09DRAFT_340479</name>
</gene>
<dbReference type="PANTHER" id="PTHR14467:SF0">
    <property type="entry name" value="PROTEIN ARV1"/>
    <property type="match status" value="1"/>
</dbReference>
<dbReference type="GO" id="GO:0005789">
    <property type="term" value="C:endoplasmic reticulum membrane"/>
    <property type="evidence" value="ECO:0007669"/>
    <property type="project" value="UniProtKB-SubCell"/>
</dbReference>
<protein>
    <recommendedName>
        <fullName evidence="10">Protein ARV</fullName>
    </recommendedName>
</protein>
<comment type="subcellular location">
    <subcellularLocation>
        <location evidence="1 10">Endoplasmic reticulum membrane</location>
        <topology evidence="1 10">Multi-pass membrane protein</topology>
    </subcellularLocation>
    <subcellularLocation>
        <location evidence="10">Golgi apparatus membrane</location>
        <topology evidence="10">Multi-pass membrane protein</topology>
    </subcellularLocation>
</comment>
<proteinExistence type="inferred from homology"/>
<dbReference type="GO" id="GO:0000139">
    <property type="term" value="C:Golgi membrane"/>
    <property type="evidence" value="ECO:0007669"/>
    <property type="project" value="UniProtKB-SubCell"/>
</dbReference>
<dbReference type="Pfam" id="PF04161">
    <property type="entry name" value="Arv1"/>
    <property type="match status" value="1"/>
</dbReference>
<dbReference type="STRING" id="58919.A0A316Z3G2"/>
<evidence type="ECO:0000256" key="2">
    <source>
        <dbReference type="ARBA" id="ARBA00009187"/>
    </source>
</evidence>
<keyword evidence="12" id="KW-1185">Reference proteome</keyword>
<evidence type="ECO:0000313" key="12">
    <source>
        <dbReference type="Proteomes" id="UP000245946"/>
    </source>
</evidence>
<dbReference type="InterPro" id="IPR007290">
    <property type="entry name" value="Arv1"/>
</dbReference>
<sequence>MTPRAAEALPQAPLCIHCGARVASLWRSYGAPAATSGAAASAASGSGAGAERRARAAETPLGPVALPPQGAHVVLTPCAACEKGHAGADAYVEGEWGGVGLDLLLVRPSAYRHLLFNRPWLAGAGVSHATLLRHGLALGLVDAFLQWRAQPAPLPALLASFGEHAAARLLALALRHGALHVLVGLLLRRICKSASHRRQALRQAHAALQLASLAPLSLLVLLYLWRPRDAAPGTPPSLGELSTRTLLGGLSAGVGLGVVIPRRAPYTTWRT</sequence>
<keyword evidence="3 10" id="KW-0813">Transport</keyword>
<keyword evidence="6 10" id="KW-1133">Transmembrane helix</keyword>
<keyword evidence="10" id="KW-0746">Sphingolipid metabolism</keyword>
<comment type="function">
    <text evidence="10">Mediator of sterol homeostasis involved in sterol uptake, trafficking and distribution into membranes.</text>
</comment>
<evidence type="ECO:0000256" key="7">
    <source>
        <dbReference type="ARBA" id="ARBA00023055"/>
    </source>
</evidence>
<keyword evidence="7 10" id="KW-0445">Lipid transport</keyword>
<dbReference type="AlphaFoldDB" id="A0A316Z3G2"/>
<dbReference type="Proteomes" id="UP000245946">
    <property type="component" value="Unassembled WGS sequence"/>
</dbReference>
<evidence type="ECO:0000256" key="1">
    <source>
        <dbReference type="ARBA" id="ARBA00004477"/>
    </source>
</evidence>
<dbReference type="GO" id="GO:0006665">
    <property type="term" value="P:sphingolipid metabolic process"/>
    <property type="evidence" value="ECO:0007669"/>
    <property type="project" value="UniProtKB-UniRule"/>
</dbReference>
<evidence type="ECO:0000256" key="5">
    <source>
        <dbReference type="ARBA" id="ARBA00022824"/>
    </source>
</evidence>
<comment type="similarity">
    <text evidence="2 10">Belongs to the ARV1 family.</text>
</comment>
<evidence type="ECO:0000256" key="3">
    <source>
        <dbReference type="ARBA" id="ARBA00022448"/>
    </source>
</evidence>
<feature type="transmembrane region" description="Helical" evidence="10">
    <location>
        <begin position="207"/>
        <end position="225"/>
    </location>
</feature>